<dbReference type="PANTHER" id="PTHR30250:SF11">
    <property type="entry name" value="O-ANTIGEN TRANSPORTER-RELATED"/>
    <property type="match status" value="1"/>
</dbReference>
<keyword evidence="5 6" id="KW-0472">Membrane</keyword>
<gene>
    <name evidence="7" type="ORF">SAMN05660686_03032</name>
</gene>
<dbReference type="GO" id="GO:0005886">
    <property type="term" value="C:plasma membrane"/>
    <property type="evidence" value="ECO:0007669"/>
    <property type="project" value="UniProtKB-SubCell"/>
</dbReference>
<protein>
    <submittedName>
        <fullName evidence="7">Membrane protein involved in the export of O-antigen and teichoic acid</fullName>
    </submittedName>
</protein>
<evidence type="ECO:0000256" key="2">
    <source>
        <dbReference type="ARBA" id="ARBA00022475"/>
    </source>
</evidence>
<dbReference type="Proteomes" id="UP000198615">
    <property type="component" value="Unassembled WGS sequence"/>
</dbReference>
<feature type="transmembrane region" description="Helical" evidence="6">
    <location>
        <begin position="12"/>
        <end position="35"/>
    </location>
</feature>
<evidence type="ECO:0000256" key="3">
    <source>
        <dbReference type="ARBA" id="ARBA00022692"/>
    </source>
</evidence>
<evidence type="ECO:0000313" key="8">
    <source>
        <dbReference type="Proteomes" id="UP000198615"/>
    </source>
</evidence>
<feature type="transmembrane region" description="Helical" evidence="6">
    <location>
        <begin position="120"/>
        <end position="142"/>
    </location>
</feature>
<feature type="transmembrane region" description="Helical" evidence="6">
    <location>
        <begin position="375"/>
        <end position="394"/>
    </location>
</feature>
<reference evidence="7 8" key="1">
    <citation type="submission" date="2016-10" db="EMBL/GenBank/DDBJ databases">
        <authorList>
            <person name="Varghese N."/>
            <person name="Submissions S."/>
        </authorList>
    </citation>
    <scope>NUCLEOTIDE SEQUENCE [LARGE SCALE GENOMIC DNA]</scope>
    <source>
        <strain evidence="7 8">DSM 18839</strain>
    </source>
</reference>
<comment type="subcellular location">
    <subcellularLocation>
        <location evidence="1">Cell membrane</location>
        <topology evidence="1">Multi-pass membrane protein</topology>
    </subcellularLocation>
</comment>
<evidence type="ECO:0000256" key="1">
    <source>
        <dbReference type="ARBA" id="ARBA00004651"/>
    </source>
</evidence>
<evidence type="ECO:0000256" key="4">
    <source>
        <dbReference type="ARBA" id="ARBA00022989"/>
    </source>
</evidence>
<keyword evidence="3 6" id="KW-0812">Transmembrane</keyword>
<feature type="transmembrane region" description="Helical" evidence="6">
    <location>
        <begin position="314"/>
        <end position="333"/>
    </location>
</feature>
<dbReference type="AlphaFoldDB" id="A0A8G2BL62"/>
<dbReference type="RefSeq" id="WP_093151494.1">
    <property type="nucleotide sequence ID" value="NZ_FNBW01000009.1"/>
</dbReference>
<feature type="transmembrane region" description="Helical" evidence="6">
    <location>
        <begin position="264"/>
        <end position="283"/>
    </location>
</feature>
<dbReference type="PANTHER" id="PTHR30250">
    <property type="entry name" value="PST FAMILY PREDICTED COLANIC ACID TRANSPORTER"/>
    <property type="match status" value="1"/>
</dbReference>
<feature type="transmembrane region" description="Helical" evidence="6">
    <location>
        <begin position="229"/>
        <end position="258"/>
    </location>
</feature>
<accession>A0A8G2BL62</accession>
<keyword evidence="8" id="KW-1185">Reference proteome</keyword>
<feature type="transmembrane region" description="Helical" evidence="6">
    <location>
        <begin position="154"/>
        <end position="174"/>
    </location>
</feature>
<proteinExistence type="predicted"/>
<keyword evidence="4 6" id="KW-1133">Transmembrane helix</keyword>
<feature type="transmembrane region" description="Helical" evidence="6">
    <location>
        <begin position="86"/>
        <end position="108"/>
    </location>
</feature>
<feature type="transmembrane region" description="Helical" evidence="6">
    <location>
        <begin position="345"/>
        <end position="363"/>
    </location>
</feature>
<sequence length="438" mass="46187">MRMEGSLAYFTRALPPVMAVAAVGYGLNALIFIAMARWLEPANFGNLKVAASAMLIVSLAVGLGGSRAAGRFLPERLAGSPRAAAYLHFFGRTIVILSLLAAAGIWSLTLAYYDTLPDDIHGHHPVCFVVLLVPVWAGLDLLSQTFMATRRPVLAALPARFVFPVLGLTMIYAAHLSDWYLSDVMFVILLSGAGLTTLAVFAAYLAVLERAPLETPPDTEPGAATGPRAWLLLSLPMMGTGLVVALVAEAPLFALVFAEDKADVGLYAAAITLCQAFLIIVTCQRQIYGPALADALAQGSRSATRLQAHAQRQALMMAAPLLAILILADGPLLDLFGDGFDRAREAVWIVAAALALQAVTALCPRWLDYGGHARLVLATELVAAAVMVAASLAAAQQFGLLGAASVFAAVVVGRSVFLAVMAYRKLGVPMVALVPERI</sequence>
<evidence type="ECO:0000256" key="5">
    <source>
        <dbReference type="ARBA" id="ARBA00023136"/>
    </source>
</evidence>
<dbReference type="OrthoDB" id="6283795at2"/>
<evidence type="ECO:0000313" key="7">
    <source>
        <dbReference type="EMBL" id="SDG01320.1"/>
    </source>
</evidence>
<feature type="transmembrane region" description="Helical" evidence="6">
    <location>
        <begin position="186"/>
        <end position="208"/>
    </location>
</feature>
<evidence type="ECO:0000256" key="6">
    <source>
        <dbReference type="SAM" id="Phobius"/>
    </source>
</evidence>
<comment type="caution">
    <text evidence="7">The sequence shown here is derived from an EMBL/GenBank/DDBJ whole genome shotgun (WGS) entry which is preliminary data.</text>
</comment>
<feature type="transmembrane region" description="Helical" evidence="6">
    <location>
        <begin position="47"/>
        <end position="65"/>
    </location>
</feature>
<dbReference type="InterPro" id="IPR050833">
    <property type="entry name" value="Poly_Biosynth_Transport"/>
</dbReference>
<name>A0A8G2BL62_9PROT</name>
<organism evidence="7 8">
    <name type="scientific">Thalassobaculum litoreum DSM 18839</name>
    <dbReference type="NCBI Taxonomy" id="1123362"/>
    <lineage>
        <taxon>Bacteria</taxon>
        <taxon>Pseudomonadati</taxon>
        <taxon>Pseudomonadota</taxon>
        <taxon>Alphaproteobacteria</taxon>
        <taxon>Rhodospirillales</taxon>
        <taxon>Thalassobaculaceae</taxon>
        <taxon>Thalassobaculum</taxon>
    </lineage>
</organism>
<keyword evidence="2" id="KW-1003">Cell membrane</keyword>
<feature type="transmembrane region" description="Helical" evidence="6">
    <location>
        <begin position="400"/>
        <end position="423"/>
    </location>
</feature>
<dbReference type="EMBL" id="FNBW01000009">
    <property type="protein sequence ID" value="SDG01320.1"/>
    <property type="molecule type" value="Genomic_DNA"/>
</dbReference>